<dbReference type="AlphaFoldDB" id="A0A844YXZ8"/>
<protein>
    <recommendedName>
        <fullName evidence="3">Ketopantoate reductase N-terminal domain-containing protein</fullName>
    </recommendedName>
</protein>
<dbReference type="EMBL" id="WTYV01000003">
    <property type="protein sequence ID" value="MXO71878.1"/>
    <property type="molecule type" value="Genomic_DNA"/>
</dbReference>
<sequence length="358" mass="37610">MNVLVLGASYGLLPAIKLALAGHAVTVVGREDEIAAMADGPVQLEMAMRRTGQRIVLAAPLVAHPTPGSLTLRTPAGAAPEQADFALLAMQEPHFAAPAVAALMARIAAARVPCLSLMNLPPPTFLARLDSVPESALEGVYSAPQAWAGLDPALISVASPDAQALRLDGTRPGVLTVTLASNFKAAPFADHAAQSLLERLARDMSHLHVLSAGEPVRPPVALIAATSRHVPLVKWPMLLAGNCRSVTRAEPRPIAEAIHADLPASRALYDAVSDLVLRLGARPADLVPFDTYARAAAQLTRPSSIARALDSGAKEVERIDRLVLNLLRHHGRDVAPVAEISSLIDALLEANRSPGHHG</sequence>
<evidence type="ECO:0000313" key="1">
    <source>
        <dbReference type="EMBL" id="MXO71878.1"/>
    </source>
</evidence>
<evidence type="ECO:0000313" key="2">
    <source>
        <dbReference type="Proteomes" id="UP000466966"/>
    </source>
</evidence>
<proteinExistence type="predicted"/>
<gene>
    <name evidence="1" type="ORF">GRI99_09550</name>
</gene>
<name>A0A844YXZ8_9SPHN</name>
<accession>A0A844YXZ8</accession>
<dbReference type="RefSeq" id="WP_160771814.1">
    <property type="nucleotide sequence ID" value="NZ_WTYV01000003.1"/>
</dbReference>
<organism evidence="1 2">
    <name type="scientific">Alteraurantiacibacter buctensis</name>
    <dbReference type="NCBI Taxonomy" id="1503981"/>
    <lineage>
        <taxon>Bacteria</taxon>
        <taxon>Pseudomonadati</taxon>
        <taxon>Pseudomonadota</taxon>
        <taxon>Alphaproteobacteria</taxon>
        <taxon>Sphingomonadales</taxon>
        <taxon>Erythrobacteraceae</taxon>
        <taxon>Alteraurantiacibacter</taxon>
    </lineage>
</organism>
<comment type="caution">
    <text evidence="1">The sequence shown here is derived from an EMBL/GenBank/DDBJ whole genome shotgun (WGS) entry which is preliminary data.</text>
</comment>
<keyword evidence="2" id="KW-1185">Reference proteome</keyword>
<dbReference type="OrthoDB" id="7829175at2"/>
<dbReference type="Proteomes" id="UP000466966">
    <property type="component" value="Unassembled WGS sequence"/>
</dbReference>
<reference evidence="1 2" key="1">
    <citation type="submission" date="2019-12" db="EMBL/GenBank/DDBJ databases">
        <title>Genomic-based taxomic classification of the family Erythrobacteraceae.</title>
        <authorList>
            <person name="Xu L."/>
        </authorList>
    </citation>
    <scope>NUCLEOTIDE SEQUENCE [LARGE SCALE GENOMIC DNA]</scope>
    <source>
        <strain evidence="1 2">M0322</strain>
    </source>
</reference>
<evidence type="ECO:0008006" key="3">
    <source>
        <dbReference type="Google" id="ProtNLM"/>
    </source>
</evidence>
<dbReference type="Gene3D" id="3.40.50.720">
    <property type="entry name" value="NAD(P)-binding Rossmann-like Domain"/>
    <property type="match status" value="1"/>
</dbReference>